<feature type="transmembrane region" description="Helical" evidence="2">
    <location>
        <begin position="596"/>
        <end position="617"/>
    </location>
</feature>
<evidence type="ECO:0000313" key="3">
    <source>
        <dbReference type="EMBL" id="MCC3296557.1"/>
    </source>
</evidence>
<dbReference type="EMBL" id="JAJFZV010000001">
    <property type="protein sequence ID" value="MCC3296557.1"/>
    <property type="molecule type" value="Genomic_DNA"/>
</dbReference>
<comment type="caution">
    <text evidence="3">The sequence shown here is derived from an EMBL/GenBank/DDBJ whole genome shotgun (WGS) entry which is preliminary data.</text>
</comment>
<reference evidence="3" key="1">
    <citation type="submission" date="2021-10" db="EMBL/GenBank/DDBJ databases">
        <title>Novel species in genus Arthrobacter.</title>
        <authorList>
            <person name="Liu Y."/>
        </authorList>
    </citation>
    <scope>NUCLEOTIDE SEQUENCE</scope>
    <source>
        <strain evidence="3">Zg-Y453</strain>
    </source>
</reference>
<feature type="region of interest" description="Disordered" evidence="1">
    <location>
        <begin position="1"/>
        <end position="57"/>
    </location>
</feature>
<feature type="transmembrane region" description="Helical" evidence="2">
    <location>
        <begin position="377"/>
        <end position="397"/>
    </location>
</feature>
<gene>
    <name evidence="3" type="ORF">LJ757_01900</name>
</gene>
<feature type="transmembrane region" description="Helical" evidence="2">
    <location>
        <begin position="406"/>
        <end position="425"/>
    </location>
</feature>
<feature type="transmembrane region" description="Helical" evidence="2">
    <location>
        <begin position="1220"/>
        <end position="1239"/>
    </location>
</feature>
<feature type="transmembrane region" description="Helical" evidence="2">
    <location>
        <begin position="647"/>
        <end position="665"/>
    </location>
</feature>
<keyword evidence="4" id="KW-1185">Reference proteome</keyword>
<organism evidence="3 4">
    <name type="scientific">Arthrobacter caoxuetaonis</name>
    <dbReference type="NCBI Taxonomy" id="2886935"/>
    <lineage>
        <taxon>Bacteria</taxon>
        <taxon>Bacillati</taxon>
        <taxon>Actinomycetota</taxon>
        <taxon>Actinomycetes</taxon>
        <taxon>Micrococcales</taxon>
        <taxon>Micrococcaceae</taxon>
        <taxon>Arthrobacter</taxon>
    </lineage>
</organism>
<feature type="transmembrane region" description="Helical" evidence="2">
    <location>
        <begin position="155"/>
        <end position="173"/>
    </location>
</feature>
<evidence type="ECO:0000256" key="1">
    <source>
        <dbReference type="SAM" id="MobiDB-lite"/>
    </source>
</evidence>
<feature type="transmembrane region" description="Helical" evidence="2">
    <location>
        <begin position="1367"/>
        <end position="1385"/>
    </location>
</feature>
<keyword evidence="2" id="KW-0472">Membrane</keyword>
<feature type="transmembrane region" description="Helical" evidence="2">
    <location>
        <begin position="569"/>
        <end position="589"/>
    </location>
</feature>
<feature type="compositionally biased region" description="Pro residues" evidence="1">
    <location>
        <begin position="1"/>
        <end position="12"/>
    </location>
</feature>
<feature type="transmembrane region" description="Helical" evidence="2">
    <location>
        <begin position="1131"/>
        <end position="1152"/>
    </location>
</feature>
<feature type="transmembrane region" description="Helical" evidence="2">
    <location>
        <begin position="1188"/>
        <end position="1208"/>
    </location>
</feature>
<feature type="compositionally biased region" description="Low complexity" evidence="1">
    <location>
        <begin position="30"/>
        <end position="45"/>
    </location>
</feature>
<feature type="transmembrane region" description="Helical" evidence="2">
    <location>
        <begin position="1336"/>
        <end position="1355"/>
    </location>
</feature>
<feature type="transmembrane region" description="Helical" evidence="2">
    <location>
        <begin position="1518"/>
        <end position="1534"/>
    </location>
</feature>
<feature type="transmembrane region" description="Helical" evidence="2">
    <location>
        <begin position="1251"/>
        <end position="1268"/>
    </location>
</feature>
<feature type="transmembrane region" description="Helical" evidence="2">
    <location>
        <begin position="1540"/>
        <end position="1558"/>
    </location>
</feature>
<feature type="transmembrane region" description="Helical" evidence="2">
    <location>
        <begin position="1164"/>
        <end position="1181"/>
    </location>
</feature>
<feature type="transmembrane region" description="Helical" evidence="2">
    <location>
        <begin position="623"/>
        <end position="640"/>
    </location>
</feature>
<feature type="transmembrane region" description="Helical" evidence="2">
    <location>
        <begin position="1496"/>
        <end position="1513"/>
    </location>
</feature>
<protein>
    <submittedName>
        <fullName evidence="3">Uncharacterized protein</fullName>
    </submittedName>
</protein>
<proteinExistence type="predicted"/>
<keyword evidence="2" id="KW-0812">Transmembrane</keyword>
<feature type="transmembrane region" description="Helical" evidence="2">
    <location>
        <begin position="945"/>
        <end position="963"/>
    </location>
</feature>
<feature type="transmembrane region" description="Helical" evidence="2">
    <location>
        <begin position="788"/>
        <end position="805"/>
    </location>
</feature>
<feature type="transmembrane region" description="Helical" evidence="2">
    <location>
        <begin position="889"/>
        <end position="908"/>
    </location>
</feature>
<feature type="transmembrane region" description="Helical" evidence="2">
    <location>
        <begin position="1299"/>
        <end position="1316"/>
    </location>
</feature>
<evidence type="ECO:0000313" key="4">
    <source>
        <dbReference type="Proteomes" id="UP001139158"/>
    </source>
</evidence>
<feature type="transmembrane region" description="Helical" evidence="2">
    <location>
        <begin position="1004"/>
        <end position="1025"/>
    </location>
</feature>
<feature type="transmembrane region" description="Helical" evidence="2">
    <location>
        <begin position="704"/>
        <end position="723"/>
    </location>
</feature>
<feature type="transmembrane region" description="Helical" evidence="2">
    <location>
        <begin position="437"/>
        <end position="470"/>
    </location>
</feature>
<dbReference type="RefSeq" id="WP_227894276.1">
    <property type="nucleotide sequence ID" value="NZ_CP099466.1"/>
</dbReference>
<feature type="transmembrane region" description="Helical" evidence="2">
    <location>
        <begin position="129"/>
        <end position="149"/>
    </location>
</feature>
<name>A0A9X1MCM7_9MICC</name>
<feature type="transmembrane region" description="Helical" evidence="2">
    <location>
        <begin position="861"/>
        <end position="883"/>
    </location>
</feature>
<feature type="transmembrane region" description="Helical" evidence="2">
    <location>
        <begin position="511"/>
        <end position="533"/>
    </location>
</feature>
<feature type="transmembrane region" description="Helical" evidence="2">
    <location>
        <begin position="671"/>
        <end position="692"/>
    </location>
</feature>
<feature type="transmembrane region" description="Helical" evidence="2">
    <location>
        <begin position="98"/>
        <end position="117"/>
    </location>
</feature>
<feature type="transmembrane region" description="Helical" evidence="2">
    <location>
        <begin position="243"/>
        <end position="276"/>
    </location>
</feature>
<feature type="transmembrane region" description="Helical" evidence="2">
    <location>
        <begin position="180"/>
        <end position="198"/>
    </location>
</feature>
<feature type="transmembrane region" description="Helical" evidence="2">
    <location>
        <begin position="766"/>
        <end position="782"/>
    </location>
</feature>
<sequence length="1575" mass="161450">MPLPPVTVPRPEVPQAEAQRPLQPEAAGTPRPWGNAPAAAGAVRPPAHPPQPVKSEAELAREKRRRDLRNINITLYAGSLLLVAAASLFIGISVPEQARFAGVVALTVLFYASGLVVHSRRKALRPAAVAFTGTGLALIPVVGLALYNFLLPDAALAWLVTSVVGSAAFAYAAARLESRVVTYLALTFLISTALASGASLRAGIVWAFLFTVLLATLISLAAIRRPAWLRNIYLDAFVQAHRYLVPATAAAAVLVWAELGTAAIAALFLAFGAYYLVMFRQAPRSQALAHSLGARVSATVGLTALADTVLDSLPATLLAAVFLLGVQAAALCAGTGRYLAVAALSLAPAQATPKEEPRSPGLSETAPGAVRVFHTDLLAVLALQFAAATAAAVAYAVEAHEGSGNLWLFVASAVLAQLTLFTAAWKLRNAAEPLASAALLLPVLACLLTSGAPLWPVLLLLVTLTGYFVLRAVRAQAGTRAAFTLAARTAALPAVPLAVFILLQSSAPGSAWTWTLAAAFLAAALNQAWSVLLGVTGRPENYPQTVHGLSAAAALAFAAALAVEAPAEGLMLAVIWVTVLLNTASSLLLERTGRALAALYAPAGFLAGALLGAGQLGLRGYEVLAAAAVVYSAVQALWAAPRPLRGYYLAAGQALVSVLAALVAADLRLTVHGVFVTVAVSLALQHLARTLLGKRLDFFGMAQVLTWGSLLALAAVAPAYYLLLASQAQAETGSVLLLIAGASAVVTQVAASLLPKTDPAWNRAPVAAAALVLLLCAGVRAAESPAGPWAAAALWVALAANLATAARHRHTLLALLAPGGFLAAGAVGAGVLGLRGYEFLCAAALAYCVVMVLDRAGGFRGAYLAAAQALAPLLAALIAADAAADSRGAFFAVMSIGVAAGHLLRTLFHSRVRDLGLAEPVRWSGLAVQTVLPFTYLLSGRTEPVTLLIMILAAAAVFLLTQLDAAVRIRNGRALPYCAELVIAAAAGALLAVPAIRLAGEQEAVWGVAVLWTALGINAASSLLLRPGRWEALAVAGFAGAGITGAGLLGLRGYELLVLAALGYSSYLAARKGHPNRGRYLLAVQLLTAVLAVLVAADAGANIHGLFASGAAAVATAQILRTVLEPRLAGVGLSAAALWTSLALLSMAPVGYAALLADRMQRDVVSAFLLLLLVVSVSGFLRCRRAAMLYPAAAALGALPLALTELVPFSGGGVLPEAPLSIMAAGLVLAAFAAAALAGEARPALPLPVRTVLLASAGGFILLTGLAAAADESLALGGLAAAAAAAGLLTASYTRNMPWLSAGTAALVFASALLCAGEFERTVLRAPFAPGYGELWPAWGAALALQAARLIMSLAEQVPRTVLRLRIMGSGSSWLLVLGAVPAMAEFNSSAAAGSLTLLAALALAVREVPGGLREAATEAAVLPAAFAVQRLIWFVLGPADLFWSLQYWAAVLAGVAAWEFIRRRGTRGTAVLGAAAVIVSGSGLGTVSSGDAGEQLWALLAHAALLAFGLLASRKLFTIWGAAGVALAVLWYLRGYTFLLLALLAAGLIGLAVWRLTRVRADPEESREKEDSRA</sequence>
<feature type="transmembrane region" description="Helical" evidence="2">
    <location>
        <begin position="1469"/>
        <end position="1490"/>
    </location>
</feature>
<feature type="transmembrane region" description="Helical" evidence="2">
    <location>
        <begin position="812"/>
        <end position="831"/>
    </location>
</feature>
<feature type="transmembrane region" description="Helical" evidence="2">
    <location>
        <begin position="482"/>
        <end position="505"/>
    </location>
</feature>
<evidence type="ECO:0000256" key="2">
    <source>
        <dbReference type="SAM" id="Phobius"/>
    </source>
</evidence>
<feature type="transmembrane region" description="Helical" evidence="2">
    <location>
        <begin position="73"/>
        <end position="92"/>
    </location>
</feature>
<feature type="transmembrane region" description="Helical" evidence="2">
    <location>
        <begin position="204"/>
        <end position="223"/>
    </location>
</feature>
<feature type="transmembrane region" description="Helical" evidence="2">
    <location>
        <begin position="1446"/>
        <end position="1462"/>
    </location>
</feature>
<feature type="transmembrane region" description="Helical" evidence="2">
    <location>
        <begin position="1032"/>
        <end position="1050"/>
    </location>
</feature>
<keyword evidence="2" id="KW-1133">Transmembrane helix</keyword>
<feature type="transmembrane region" description="Helical" evidence="2">
    <location>
        <begin position="975"/>
        <end position="998"/>
    </location>
</feature>
<feature type="transmembrane region" description="Helical" evidence="2">
    <location>
        <begin position="1080"/>
        <end position="1097"/>
    </location>
</feature>
<feature type="transmembrane region" description="Helical" evidence="2">
    <location>
        <begin position="545"/>
        <end position="563"/>
    </location>
</feature>
<accession>A0A9X1MCM7</accession>
<feature type="transmembrane region" description="Helical" evidence="2">
    <location>
        <begin position="735"/>
        <end position="754"/>
    </location>
</feature>
<dbReference type="Proteomes" id="UP001139158">
    <property type="component" value="Unassembled WGS sequence"/>
</dbReference>
<feature type="transmembrane region" description="Helical" evidence="2">
    <location>
        <begin position="1274"/>
        <end position="1292"/>
    </location>
</feature>